<evidence type="ECO:0000256" key="7">
    <source>
        <dbReference type="ARBA" id="ARBA00022737"/>
    </source>
</evidence>
<dbReference type="Proteomes" id="UP001049176">
    <property type="component" value="Chromosome 3"/>
</dbReference>
<dbReference type="OrthoDB" id="10255768at2759"/>
<dbReference type="GO" id="GO:0005965">
    <property type="term" value="C:protein farnesyltransferase complex"/>
    <property type="evidence" value="ECO:0007669"/>
    <property type="project" value="TreeGrafter"/>
</dbReference>
<keyword evidence="15" id="KW-1185">Reference proteome</keyword>
<evidence type="ECO:0000256" key="2">
    <source>
        <dbReference type="ARBA" id="ARBA00006734"/>
    </source>
</evidence>
<comment type="cofactor">
    <cofactor evidence="1">
        <name>Mg(2+)</name>
        <dbReference type="ChEBI" id="CHEBI:18420"/>
    </cofactor>
</comment>
<evidence type="ECO:0000256" key="12">
    <source>
        <dbReference type="ARBA" id="ARBA00043086"/>
    </source>
</evidence>
<dbReference type="Gene3D" id="1.25.40.120">
    <property type="entry name" value="Protein prenylyltransferase"/>
    <property type="match status" value="1"/>
</dbReference>
<protein>
    <recommendedName>
        <fullName evidence="9">Protein farnesyltransferase/geranylgeranyltransferase type-1 subunit alpha</fullName>
        <ecNumber evidence="4">2.5.1.58</ecNumber>
        <ecNumber evidence="3">2.5.1.59</ecNumber>
    </recommendedName>
    <alternativeName>
        <fullName evidence="12">CAAX farnesyltransferase subunit alpha</fullName>
    </alternativeName>
    <alternativeName>
        <fullName evidence="11">FTase-alpha</fullName>
    </alternativeName>
    <alternativeName>
        <fullName evidence="10">Ras proteins prenyltransferase subunit alpha</fullName>
    </alternativeName>
    <alternativeName>
        <fullName evidence="13">Type I protein geranyl-geranyltransferase subunit alpha</fullName>
    </alternativeName>
</protein>
<evidence type="ECO:0000256" key="11">
    <source>
        <dbReference type="ARBA" id="ARBA00042436"/>
    </source>
</evidence>
<evidence type="ECO:0000256" key="3">
    <source>
        <dbReference type="ARBA" id="ARBA00012700"/>
    </source>
</evidence>
<dbReference type="EC" id="2.5.1.58" evidence="4"/>
<dbReference type="GO" id="GO:0004660">
    <property type="term" value="F:protein farnesyltransferase activity"/>
    <property type="evidence" value="ECO:0007669"/>
    <property type="project" value="UniProtKB-EC"/>
</dbReference>
<evidence type="ECO:0000256" key="4">
    <source>
        <dbReference type="ARBA" id="ARBA00012702"/>
    </source>
</evidence>
<accession>A0A9P7UW20</accession>
<reference evidence="14" key="1">
    <citation type="journal article" date="2021" name="Genome Biol. Evol.">
        <title>The assembled and annotated genome of the fairy-ring fungus Marasmius oreades.</title>
        <authorList>
            <person name="Hiltunen M."/>
            <person name="Ament-Velasquez S.L."/>
            <person name="Johannesson H."/>
        </authorList>
    </citation>
    <scope>NUCLEOTIDE SEQUENCE</scope>
    <source>
        <strain evidence="14">03SP1</strain>
    </source>
</reference>
<evidence type="ECO:0000256" key="5">
    <source>
        <dbReference type="ARBA" id="ARBA00022602"/>
    </source>
</evidence>
<dbReference type="EC" id="2.5.1.59" evidence="3"/>
<comment type="similarity">
    <text evidence="2">Belongs to the protein prenyltransferase subunit alpha family.</text>
</comment>
<dbReference type="AlphaFoldDB" id="A0A9P7UW20"/>
<organism evidence="14 15">
    <name type="scientific">Marasmius oreades</name>
    <name type="common">fairy-ring Marasmius</name>
    <dbReference type="NCBI Taxonomy" id="181124"/>
    <lineage>
        <taxon>Eukaryota</taxon>
        <taxon>Fungi</taxon>
        <taxon>Dikarya</taxon>
        <taxon>Basidiomycota</taxon>
        <taxon>Agaricomycotina</taxon>
        <taxon>Agaricomycetes</taxon>
        <taxon>Agaricomycetidae</taxon>
        <taxon>Agaricales</taxon>
        <taxon>Marasmiineae</taxon>
        <taxon>Marasmiaceae</taxon>
        <taxon>Marasmius</taxon>
    </lineage>
</organism>
<dbReference type="GeneID" id="66075241"/>
<evidence type="ECO:0000256" key="6">
    <source>
        <dbReference type="ARBA" id="ARBA00022679"/>
    </source>
</evidence>
<dbReference type="RefSeq" id="XP_043011886.1">
    <property type="nucleotide sequence ID" value="XM_043150796.1"/>
</dbReference>
<evidence type="ECO:0000313" key="15">
    <source>
        <dbReference type="Proteomes" id="UP001049176"/>
    </source>
</evidence>
<keyword evidence="7" id="KW-0677">Repeat</keyword>
<gene>
    <name evidence="14" type="ORF">E1B28_006165</name>
</gene>
<dbReference type="EMBL" id="CM032183">
    <property type="protein sequence ID" value="KAG7095416.1"/>
    <property type="molecule type" value="Genomic_DNA"/>
</dbReference>
<evidence type="ECO:0000256" key="1">
    <source>
        <dbReference type="ARBA" id="ARBA00001946"/>
    </source>
</evidence>
<dbReference type="InterPro" id="IPR002088">
    <property type="entry name" value="Prenyl_trans_a"/>
</dbReference>
<name>A0A9P7UW20_9AGAR</name>
<dbReference type="SUPFAM" id="SSF48439">
    <property type="entry name" value="Protein prenylyltransferase"/>
    <property type="match status" value="1"/>
</dbReference>
<evidence type="ECO:0000256" key="13">
    <source>
        <dbReference type="ARBA" id="ARBA00043219"/>
    </source>
</evidence>
<keyword evidence="5" id="KW-0637">Prenyltransferase</keyword>
<dbReference type="GO" id="GO:0005953">
    <property type="term" value="C:CAAX-protein geranylgeranyltransferase complex"/>
    <property type="evidence" value="ECO:0007669"/>
    <property type="project" value="TreeGrafter"/>
</dbReference>
<dbReference type="PROSITE" id="PS51147">
    <property type="entry name" value="PFTA"/>
    <property type="match status" value="3"/>
</dbReference>
<dbReference type="Pfam" id="PF01239">
    <property type="entry name" value="PPTA"/>
    <property type="match status" value="4"/>
</dbReference>
<proteinExistence type="inferred from homology"/>
<sequence>MEENTVPYANRPEWADVTPIEQHENDQPLAPIHYTAEYKDATDYFRGIVETGEKSERVLELTQNIINMNPAHYSVWQYRYETLLALDSDLEAELQQMNQVAIDHLKTYQVWHHRRLLMTRIRKPVPELRFIASSFSTDGKNYHTWSYRQWLLAYFNEDELWKGELDFVDQMLNLDIRNNSAWHHRFFIVFESGIREGEANRERVLKRELMYLVFVSIQENNLLRDQQIRQAKYLSCTQQSLGVELPPRNSRIFKSSLF</sequence>
<keyword evidence="6" id="KW-0808">Transferase</keyword>
<dbReference type="PANTHER" id="PTHR11129:SF1">
    <property type="entry name" value="PROTEIN FARNESYLTRANSFERASE_GERANYLGERANYLTRANSFERASE TYPE-1 SUBUNIT ALPHA"/>
    <property type="match status" value="1"/>
</dbReference>
<evidence type="ECO:0000256" key="8">
    <source>
        <dbReference type="ARBA" id="ARBA00022842"/>
    </source>
</evidence>
<dbReference type="GO" id="GO:0004662">
    <property type="term" value="F:CAAX-protein geranylgeranyltransferase activity"/>
    <property type="evidence" value="ECO:0007669"/>
    <property type="project" value="UniProtKB-EC"/>
</dbReference>
<dbReference type="PANTHER" id="PTHR11129">
    <property type="entry name" value="PROTEIN FARNESYLTRANSFERASE ALPHA SUBUNIT/RAB GERANYLGERANYL TRANSFERASE ALPHA SUBUNIT"/>
    <property type="match status" value="1"/>
</dbReference>
<evidence type="ECO:0000256" key="10">
    <source>
        <dbReference type="ARBA" id="ARBA00041392"/>
    </source>
</evidence>
<comment type="caution">
    <text evidence="14">The sequence shown here is derived from an EMBL/GenBank/DDBJ whole genome shotgun (WGS) entry which is preliminary data.</text>
</comment>
<dbReference type="KEGG" id="more:E1B28_006165"/>
<keyword evidence="8" id="KW-0460">Magnesium</keyword>
<evidence type="ECO:0000313" key="14">
    <source>
        <dbReference type="EMBL" id="KAG7095416.1"/>
    </source>
</evidence>
<evidence type="ECO:0000256" key="9">
    <source>
        <dbReference type="ARBA" id="ARBA00040965"/>
    </source>
</evidence>